<organism evidence="1 2">
    <name type="scientific">Stylonychia lemnae</name>
    <name type="common">Ciliate</name>
    <dbReference type="NCBI Taxonomy" id="5949"/>
    <lineage>
        <taxon>Eukaryota</taxon>
        <taxon>Sar</taxon>
        <taxon>Alveolata</taxon>
        <taxon>Ciliophora</taxon>
        <taxon>Intramacronucleata</taxon>
        <taxon>Spirotrichea</taxon>
        <taxon>Stichotrichia</taxon>
        <taxon>Sporadotrichida</taxon>
        <taxon>Oxytrichidae</taxon>
        <taxon>Stylonychinae</taxon>
        <taxon>Stylonychia</taxon>
    </lineage>
</organism>
<evidence type="ECO:0000313" key="2">
    <source>
        <dbReference type="Proteomes" id="UP000039865"/>
    </source>
</evidence>
<gene>
    <name evidence="1" type="primary">Contig977.g1075</name>
    <name evidence="1" type="ORF">STYLEM_9990</name>
</gene>
<proteinExistence type="predicted"/>
<dbReference type="AlphaFoldDB" id="A0A078AFF8"/>
<accession>A0A078AFF8</accession>
<reference evidence="1 2" key="1">
    <citation type="submission" date="2014-06" db="EMBL/GenBank/DDBJ databases">
        <authorList>
            <person name="Swart Estienne"/>
        </authorList>
    </citation>
    <scope>NUCLEOTIDE SEQUENCE [LARGE SCALE GENOMIC DNA]</scope>
    <source>
        <strain evidence="1 2">130c</strain>
    </source>
</reference>
<name>A0A078AFF8_STYLE</name>
<keyword evidence="2" id="KW-1185">Reference proteome</keyword>
<sequence>MLSKDLLAMESIQNVNQTPDEYLMETIPSQISPIKTQNKKQPLSMDRINSKTTTQATVVGLHHKPISQGIQNNFYSSVGQSGGIQQQMMNSSISQSILGPGYKMMGTIQGSGNAGSMS</sequence>
<dbReference type="InParanoid" id="A0A078AFF8"/>
<dbReference type="EMBL" id="CCKQ01009491">
    <property type="protein sequence ID" value="CDW80984.1"/>
    <property type="molecule type" value="Genomic_DNA"/>
</dbReference>
<evidence type="ECO:0000313" key="1">
    <source>
        <dbReference type="EMBL" id="CDW80984.1"/>
    </source>
</evidence>
<dbReference type="Proteomes" id="UP000039865">
    <property type="component" value="Unassembled WGS sequence"/>
</dbReference>
<protein>
    <submittedName>
        <fullName evidence="1">Uncharacterized protein</fullName>
    </submittedName>
</protein>